<feature type="transmembrane region" description="Helical" evidence="1">
    <location>
        <begin position="479"/>
        <end position="501"/>
    </location>
</feature>
<dbReference type="AlphaFoldDB" id="A0A516GD72"/>
<feature type="transmembrane region" description="Helical" evidence="1">
    <location>
        <begin position="211"/>
        <end position="236"/>
    </location>
</feature>
<gene>
    <name evidence="2" type="ORF">FNH13_14985</name>
</gene>
<keyword evidence="1" id="KW-0812">Transmembrane</keyword>
<feature type="transmembrane region" description="Helical" evidence="1">
    <location>
        <begin position="39"/>
        <end position="57"/>
    </location>
</feature>
<accession>A0A516GD72</accession>
<name>A0A516GD72_9MICO</name>
<dbReference type="RefSeq" id="WP_143784162.1">
    <property type="nucleotide sequence ID" value="NZ_CP041616.1"/>
</dbReference>
<evidence type="ECO:0000313" key="2">
    <source>
        <dbReference type="EMBL" id="QDO89476.1"/>
    </source>
</evidence>
<evidence type="ECO:0000256" key="1">
    <source>
        <dbReference type="SAM" id="Phobius"/>
    </source>
</evidence>
<feature type="transmembrane region" description="Helical" evidence="1">
    <location>
        <begin position="406"/>
        <end position="435"/>
    </location>
</feature>
<feature type="transmembrane region" description="Helical" evidence="1">
    <location>
        <begin position="441"/>
        <end position="467"/>
    </location>
</feature>
<protein>
    <submittedName>
        <fullName evidence="2">ABC transporter permease</fullName>
    </submittedName>
</protein>
<feature type="transmembrane region" description="Helical" evidence="1">
    <location>
        <begin position="360"/>
        <end position="385"/>
    </location>
</feature>
<dbReference type="KEGG" id="orz:FNH13_14985"/>
<feature type="transmembrane region" description="Helical" evidence="1">
    <location>
        <begin position="521"/>
        <end position="541"/>
    </location>
</feature>
<feature type="transmembrane region" description="Helical" evidence="1">
    <location>
        <begin position="97"/>
        <end position="118"/>
    </location>
</feature>
<keyword evidence="1" id="KW-0472">Membrane</keyword>
<keyword evidence="3" id="KW-1185">Reference proteome</keyword>
<dbReference type="EMBL" id="CP041616">
    <property type="protein sequence ID" value="QDO89476.1"/>
    <property type="molecule type" value="Genomic_DNA"/>
</dbReference>
<feature type="transmembrane region" description="Helical" evidence="1">
    <location>
        <begin position="178"/>
        <end position="199"/>
    </location>
</feature>
<dbReference type="Proteomes" id="UP000315395">
    <property type="component" value="Chromosome"/>
</dbReference>
<feature type="transmembrane region" description="Helical" evidence="1">
    <location>
        <begin position="256"/>
        <end position="276"/>
    </location>
</feature>
<feature type="transmembrane region" description="Helical" evidence="1">
    <location>
        <begin position="315"/>
        <end position="337"/>
    </location>
</feature>
<reference evidence="2 3" key="1">
    <citation type="submission" date="2019-07" db="EMBL/GenBank/DDBJ databases">
        <title>complete genome sequencing of Ornithinimicrobium sp. H23M54.</title>
        <authorList>
            <person name="Bae J.-W."/>
            <person name="Lee S.-Y."/>
        </authorList>
    </citation>
    <scope>NUCLEOTIDE SEQUENCE [LARGE SCALE GENOMIC DNA]</scope>
    <source>
        <strain evidence="2 3">H23M54</strain>
    </source>
</reference>
<evidence type="ECO:0000313" key="3">
    <source>
        <dbReference type="Proteomes" id="UP000315395"/>
    </source>
</evidence>
<dbReference type="OrthoDB" id="2014935at2"/>
<keyword evidence="1" id="KW-1133">Transmembrane helix</keyword>
<organism evidence="2 3">
    <name type="scientific">Ornithinimicrobium ciconiae</name>
    <dbReference type="NCBI Taxonomy" id="2594265"/>
    <lineage>
        <taxon>Bacteria</taxon>
        <taxon>Bacillati</taxon>
        <taxon>Actinomycetota</taxon>
        <taxon>Actinomycetes</taxon>
        <taxon>Micrococcales</taxon>
        <taxon>Ornithinimicrobiaceae</taxon>
        <taxon>Ornithinimicrobium</taxon>
    </lineage>
</organism>
<feature type="transmembrane region" description="Helical" evidence="1">
    <location>
        <begin position="145"/>
        <end position="172"/>
    </location>
</feature>
<sequence length="550" mass="56334">MTALDAAPTRGRSGARSIGPVTGTGTLVRFHLRRDRIKLPAWVGGLGLFVIYIGSALPQIAPTEDDLVTIVPLFNQPVGRMFTSPAFGMDAPTYDRFFAAGYAPYLYVLAALMSIMLVTRHTRAEEQTGRSELVRANVTGRYAELAAALIAALIANALAAVVVAGLAIAVGIAPTGSVLVGLGTGLTGLAFAGVAAVTVQLSEYSRAAAGMAGAVLGASFVLRALGDMAAVGGTALSWVSPLGWPAQTAPFVHDRWAPLLLSLALTAVAVAAAFVLQGRRDFGASLMATRPGPAEATRSLGTPLGLAARLQRGGFLGWGVGIVLLGVVDGAFTQALVDAGEDMPPVLREVFGTEGLVDGYVAFLGIFVAVMVAAYTVFAMQTYLAEEGRGRLDLVLATPVSRAVSLATHAVAVAVGAVIISLVTGLLTGVAAAAVTGDGTLVGAILASHAGHLPGILLVLGVCVALCGWAPRLVAPVGWALVALVFVAQLFGELLNLPAWFVGLSPFTHLAEIPLEPFAPVAFLVITVIAVAFAVVGLAGIRSRQINVSR</sequence>
<proteinExistence type="predicted"/>